<dbReference type="InterPro" id="IPR001254">
    <property type="entry name" value="Trypsin_dom"/>
</dbReference>
<keyword evidence="10" id="KW-1185">Reference proteome</keyword>
<keyword evidence="3" id="KW-0732">Signal</keyword>
<dbReference type="EMBL" id="JAFIRN010000005">
    <property type="protein sequence ID" value="KAG5849316.1"/>
    <property type="molecule type" value="Genomic_DNA"/>
</dbReference>
<keyword evidence="7" id="KW-0812">Transmembrane</keyword>
<reference evidence="9" key="1">
    <citation type="submission" date="2021-01" db="EMBL/GenBank/DDBJ databases">
        <title>A chromosome-scale assembly of European eel, Anguilla anguilla.</title>
        <authorList>
            <person name="Henkel C."/>
            <person name="Jong-Raadsen S.A."/>
            <person name="Dufour S."/>
            <person name="Weltzien F.-A."/>
            <person name="Palstra A.P."/>
            <person name="Pelster B."/>
            <person name="Spaink H.P."/>
            <person name="Van Den Thillart G.E."/>
            <person name="Jansen H."/>
            <person name="Zahm M."/>
            <person name="Klopp C."/>
            <person name="Cedric C."/>
            <person name="Louis A."/>
            <person name="Berthelot C."/>
            <person name="Parey E."/>
            <person name="Roest Crollius H."/>
            <person name="Montfort J."/>
            <person name="Robinson-Rechavi M."/>
            <person name="Bucao C."/>
            <person name="Bouchez O."/>
            <person name="Gislard M."/>
            <person name="Lluch J."/>
            <person name="Milhes M."/>
            <person name="Lampietro C."/>
            <person name="Lopez Roques C."/>
            <person name="Donnadieu C."/>
            <person name="Braasch I."/>
            <person name="Desvignes T."/>
            <person name="Postlethwait J."/>
            <person name="Bobe J."/>
            <person name="Guiguen Y."/>
            <person name="Dirks R."/>
        </authorList>
    </citation>
    <scope>NUCLEOTIDE SEQUENCE</scope>
    <source>
        <strain evidence="9">Tag_6206</strain>
        <tissue evidence="9">Liver</tissue>
    </source>
</reference>
<dbReference type="GO" id="GO:0006508">
    <property type="term" value="P:proteolysis"/>
    <property type="evidence" value="ECO:0007669"/>
    <property type="project" value="InterPro"/>
</dbReference>
<feature type="transmembrane region" description="Helical" evidence="7">
    <location>
        <begin position="47"/>
        <end position="68"/>
    </location>
</feature>
<gene>
    <name evidence="9" type="ORF">ANANG_G00108920</name>
</gene>
<evidence type="ECO:0000313" key="9">
    <source>
        <dbReference type="EMBL" id="KAG5849316.1"/>
    </source>
</evidence>
<keyword evidence="7" id="KW-0472">Membrane</keyword>
<dbReference type="Gene3D" id="2.40.10.10">
    <property type="entry name" value="Trypsin-like serine proteases"/>
    <property type="match status" value="1"/>
</dbReference>
<dbReference type="FunFam" id="2.40.10.10:FF:000054">
    <property type="entry name" value="Complement C1r subcomponent"/>
    <property type="match status" value="1"/>
</dbReference>
<evidence type="ECO:0000256" key="2">
    <source>
        <dbReference type="ARBA" id="ARBA00022525"/>
    </source>
</evidence>
<dbReference type="AlphaFoldDB" id="A0A9D3MI15"/>
<dbReference type="GO" id="GO:0005576">
    <property type="term" value="C:extracellular region"/>
    <property type="evidence" value="ECO:0007669"/>
    <property type="project" value="UniProtKB-SubCell"/>
</dbReference>
<dbReference type="SMART" id="SM00020">
    <property type="entry name" value="Tryp_SPc"/>
    <property type="match status" value="1"/>
</dbReference>
<dbReference type="PANTHER" id="PTHR24256">
    <property type="entry name" value="TRYPTASE-RELATED"/>
    <property type="match status" value="1"/>
</dbReference>
<comment type="caution">
    <text evidence="9">The sequence shown here is derived from an EMBL/GenBank/DDBJ whole genome shotgun (WGS) entry which is preliminary data.</text>
</comment>
<evidence type="ECO:0000256" key="6">
    <source>
        <dbReference type="ARBA" id="ARBA00024195"/>
    </source>
</evidence>
<name>A0A9D3MI15_ANGAN</name>
<dbReference type="InterPro" id="IPR001314">
    <property type="entry name" value="Peptidase_S1A"/>
</dbReference>
<proteinExistence type="inferred from homology"/>
<feature type="domain" description="Peptidase S1" evidence="8">
    <location>
        <begin position="78"/>
        <end position="306"/>
    </location>
</feature>
<comment type="subcellular location">
    <subcellularLocation>
        <location evidence="1">Secreted</location>
    </subcellularLocation>
</comment>
<evidence type="ECO:0000256" key="3">
    <source>
        <dbReference type="ARBA" id="ARBA00022729"/>
    </source>
</evidence>
<dbReference type="GO" id="GO:0004252">
    <property type="term" value="F:serine-type endopeptidase activity"/>
    <property type="evidence" value="ECO:0007669"/>
    <property type="project" value="InterPro"/>
</dbReference>
<protein>
    <recommendedName>
        <fullName evidence="8">Peptidase S1 domain-containing protein</fullName>
    </recommendedName>
</protein>
<accession>A0A9D3MI15</accession>
<dbReference type="SUPFAM" id="SSF50494">
    <property type="entry name" value="Trypsin-like serine proteases"/>
    <property type="match status" value="1"/>
</dbReference>
<keyword evidence="4" id="KW-1015">Disulfide bond</keyword>
<dbReference type="PROSITE" id="PS50240">
    <property type="entry name" value="TRYPSIN_DOM"/>
    <property type="match status" value="1"/>
</dbReference>
<keyword evidence="5" id="KW-0325">Glycoprotein</keyword>
<keyword evidence="2" id="KW-0964">Secreted</keyword>
<evidence type="ECO:0000313" key="10">
    <source>
        <dbReference type="Proteomes" id="UP001044222"/>
    </source>
</evidence>
<dbReference type="InterPro" id="IPR043504">
    <property type="entry name" value="Peptidase_S1_PA_chymotrypsin"/>
</dbReference>
<evidence type="ECO:0000256" key="5">
    <source>
        <dbReference type="ARBA" id="ARBA00023180"/>
    </source>
</evidence>
<comment type="similarity">
    <text evidence="6">Belongs to the peptidase S1 family. CLIP subfamily.</text>
</comment>
<dbReference type="Pfam" id="PF00089">
    <property type="entry name" value="Trypsin"/>
    <property type="match status" value="1"/>
</dbReference>
<organism evidence="9 10">
    <name type="scientific">Anguilla anguilla</name>
    <name type="common">European freshwater eel</name>
    <name type="synonym">Muraena anguilla</name>
    <dbReference type="NCBI Taxonomy" id="7936"/>
    <lineage>
        <taxon>Eukaryota</taxon>
        <taxon>Metazoa</taxon>
        <taxon>Chordata</taxon>
        <taxon>Craniata</taxon>
        <taxon>Vertebrata</taxon>
        <taxon>Euteleostomi</taxon>
        <taxon>Actinopterygii</taxon>
        <taxon>Neopterygii</taxon>
        <taxon>Teleostei</taxon>
        <taxon>Anguilliformes</taxon>
        <taxon>Anguillidae</taxon>
        <taxon>Anguilla</taxon>
    </lineage>
</organism>
<feature type="non-terminal residue" evidence="9">
    <location>
        <position position="1"/>
    </location>
</feature>
<dbReference type="PRINTS" id="PR00722">
    <property type="entry name" value="CHYMOTRYPSIN"/>
</dbReference>
<evidence type="ECO:0000256" key="4">
    <source>
        <dbReference type="ARBA" id="ARBA00023157"/>
    </source>
</evidence>
<dbReference type="InterPro" id="IPR051487">
    <property type="entry name" value="Ser/Thr_Proteases_Immune/Dev"/>
</dbReference>
<evidence type="ECO:0000256" key="1">
    <source>
        <dbReference type="ARBA" id="ARBA00004613"/>
    </source>
</evidence>
<dbReference type="Proteomes" id="UP001044222">
    <property type="component" value="Unassembled WGS sequence"/>
</dbReference>
<dbReference type="CDD" id="cd00190">
    <property type="entry name" value="Tryp_SPc"/>
    <property type="match status" value="1"/>
</dbReference>
<evidence type="ECO:0000256" key="7">
    <source>
        <dbReference type="SAM" id="Phobius"/>
    </source>
</evidence>
<evidence type="ECO:0000259" key="8">
    <source>
        <dbReference type="PROSITE" id="PS50240"/>
    </source>
</evidence>
<keyword evidence="7" id="KW-1133">Transmembrane helix</keyword>
<sequence>GEITQNSTYPRQVRVCLPSGYKSPNRPELSVRLSSTETKTPPSASTFAIMQSPVVVLLLAFCVGLSYASGPQIRSRRLVGGSLTRNVPWQVLLQYSDSVLDGGIGGGALISERWILTSGRNLFLNKTGQPTKREPTDLPLVYVGTTNRRTLDPAQAVEVEKVFLHPDFQNASTWDNNLALIKLKKQVVVSEKVQPIPLPGAGQDLEDKEGTRGVVSGWGWGTTFTFSELLKYLVVPVVNRGLCRAEYKQGGVLRDTPQVDDRTFCTGATALKENVCFGDEGGALAVLDPTDDRVSAYLPWIISVMRGDSDDSDALRASAMRQMLGACKTRAAEAAAAAAVAAQRQEPHGAG</sequence>
<dbReference type="InterPro" id="IPR009003">
    <property type="entry name" value="Peptidase_S1_PA"/>
</dbReference>